<evidence type="ECO:0000313" key="5">
    <source>
        <dbReference type="Proteomes" id="UP000321617"/>
    </source>
</evidence>
<dbReference type="InterPro" id="IPR000917">
    <property type="entry name" value="Sulfatase_N"/>
</dbReference>
<accession>A0A562ULD3</accession>
<dbReference type="InterPro" id="IPR050738">
    <property type="entry name" value="Sulfatase"/>
</dbReference>
<dbReference type="GO" id="GO:0004065">
    <property type="term" value="F:arylsulfatase activity"/>
    <property type="evidence" value="ECO:0007669"/>
    <property type="project" value="TreeGrafter"/>
</dbReference>
<organism evidence="4 5">
    <name type="scientific">Stackebrandtia albiflava</name>
    <dbReference type="NCBI Taxonomy" id="406432"/>
    <lineage>
        <taxon>Bacteria</taxon>
        <taxon>Bacillati</taxon>
        <taxon>Actinomycetota</taxon>
        <taxon>Actinomycetes</taxon>
        <taxon>Glycomycetales</taxon>
        <taxon>Glycomycetaceae</taxon>
        <taxon>Stackebrandtia</taxon>
    </lineage>
</organism>
<keyword evidence="5" id="KW-1185">Reference proteome</keyword>
<dbReference type="EMBL" id="VLLL01000012">
    <property type="protein sequence ID" value="TWJ06428.1"/>
    <property type="molecule type" value="Genomic_DNA"/>
</dbReference>
<comment type="similarity">
    <text evidence="1">Belongs to the sulfatase family.</text>
</comment>
<dbReference type="PANTHER" id="PTHR42693">
    <property type="entry name" value="ARYLSULFATASE FAMILY MEMBER"/>
    <property type="match status" value="1"/>
</dbReference>
<reference evidence="4 5" key="1">
    <citation type="journal article" date="2013" name="Stand. Genomic Sci.">
        <title>Genomic Encyclopedia of Type Strains, Phase I: The one thousand microbial genomes (KMG-I) project.</title>
        <authorList>
            <person name="Kyrpides N.C."/>
            <person name="Woyke T."/>
            <person name="Eisen J.A."/>
            <person name="Garrity G."/>
            <person name="Lilburn T.G."/>
            <person name="Beck B.J."/>
            <person name="Whitman W.B."/>
            <person name="Hugenholtz P."/>
            <person name="Klenk H.P."/>
        </authorList>
    </citation>
    <scope>NUCLEOTIDE SEQUENCE [LARGE SCALE GENOMIC DNA]</scope>
    <source>
        <strain evidence="4 5">DSM 45044</strain>
    </source>
</reference>
<feature type="domain" description="Sulfatase N-terminal" evidence="3">
    <location>
        <begin position="11"/>
        <end position="365"/>
    </location>
</feature>
<evidence type="ECO:0000313" key="4">
    <source>
        <dbReference type="EMBL" id="TWJ06428.1"/>
    </source>
</evidence>
<protein>
    <submittedName>
        <fullName evidence="4">Arylsulfatase A-like enzyme</fullName>
    </submittedName>
</protein>
<dbReference type="Gene3D" id="3.40.720.10">
    <property type="entry name" value="Alkaline Phosphatase, subunit A"/>
    <property type="match status" value="1"/>
</dbReference>
<name>A0A562ULD3_9ACTN</name>
<dbReference type="InterPro" id="IPR017850">
    <property type="entry name" value="Alkaline_phosphatase_core_sf"/>
</dbReference>
<evidence type="ECO:0000256" key="2">
    <source>
        <dbReference type="ARBA" id="ARBA00022801"/>
    </source>
</evidence>
<dbReference type="Pfam" id="PF00884">
    <property type="entry name" value="Sulfatase"/>
    <property type="match status" value="1"/>
</dbReference>
<keyword evidence="2" id="KW-0378">Hydrolase</keyword>
<dbReference type="AlphaFoldDB" id="A0A562ULD3"/>
<evidence type="ECO:0000259" key="3">
    <source>
        <dbReference type="Pfam" id="PF00884"/>
    </source>
</evidence>
<comment type="caution">
    <text evidence="4">The sequence shown here is derived from an EMBL/GenBank/DDBJ whole genome shotgun (WGS) entry which is preliminary data.</text>
</comment>
<evidence type="ECO:0000256" key="1">
    <source>
        <dbReference type="ARBA" id="ARBA00008779"/>
    </source>
</evidence>
<gene>
    <name evidence="4" type="ORF">LX16_5164</name>
</gene>
<dbReference type="SUPFAM" id="SSF53649">
    <property type="entry name" value="Alkaline phosphatase-like"/>
    <property type="match status" value="1"/>
</dbReference>
<dbReference type="PANTHER" id="PTHR42693:SF53">
    <property type="entry name" value="ENDO-4-O-SULFATASE"/>
    <property type="match status" value="1"/>
</dbReference>
<dbReference type="NCBIfam" id="NF010322">
    <property type="entry name" value="PRK13759.1"/>
    <property type="match status" value="1"/>
</dbReference>
<proteinExistence type="inferred from homology"/>
<dbReference type="CDD" id="cd16022">
    <property type="entry name" value="sulfatase_like"/>
    <property type="match status" value="1"/>
</dbReference>
<dbReference type="Proteomes" id="UP000321617">
    <property type="component" value="Unassembled WGS sequence"/>
</dbReference>
<sequence length="492" mass="55021">MITAMTAAALPNIVLITADQWRGDHLSAAGHPVARTPFLDDLARRGTRFDRAYTPSPSCIPARASLHTGLAPRTHGRVGYEDGVPWDFPVTMAGEFGRQGYQTRAIGKMHAAPARNRVGFDEVVLHDGYMHHSRRRREDPRFTDDYRTWLTRQPGQTVDSDYADHGVDCNSMVARPWPRAEHLHPTNWVVTEAVEFMYRRDPTRPFFLNLSFHRPHPPFDPPQWAFDQFMAAPPYAPVVGDWAGRFDRFRQDDRPDAPVAEYDRESLHRARAGYLGNMVHIDHQIQRFMEAAAEFGFTVENTWFCFTSDHGEMLGEHRLWRKSLPYEGSARIPFLLAGPESEPGGVSGELVTLQDVMPTLLDCAGLEVPDGLDGRSLRAVAAGGAPETPREYVHIEHSYQGGQSVHAVVDQRFKYVWFSGDGHEQLFDMVDDREELRDLAAAPESAGALADRRSVLVSLLADSPEGYVADGALVPGREPVEVLPGARPVVNL</sequence>